<dbReference type="AlphaFoldDB" id="A0A1I4KDW1"/>
<dbReference type="PANTHER" id="PTHR43305">
    <property type="entry name" value="FAMILY N-ACETYLTRANSFERASE, PUTATIVE (AFU_ORTHOLOGUE AFUA_2G01380)-RELATED"/>
    <property type="match status" value="1"/>
</dbReference>
<keyword evidence="3" id="KW-1185">Reference proteome</keyword>
<dbReference type="SUPFAM" id="SSF55729">
    <property type="entry name" value="Acyl-CoA N-acyltransferases (Nat)"/>
    <property type="match status" value="1"/>
</dbReference>
<dbReference type="RefSeq" id="WP_089862054.1">
    <property type="nucleotide sequence ID" value="NZ_FOTI01000030.1"/>
</dbReference>
<keyword evidence="2" id="KW-0808">Transferase</keyword>
<dbReference type="GO" id="GO:0016747">
    <property type="term" value="F:acyltransferase activity, transferring groups other than amino-acyl groups"/>
    <property type="evidence" value="ECO:0007669"/>
    <property type="project" value="InterPro"/>
</dbReference>
<evidence type="ECO:0000313" key="3">
    <source>
        <dbReference type="Proteomes" id="UP000199006"/>
    </source>
</evidence>
<organism evidence="2 3">
    <name type="scientific">Halanaerobium salsuginis</name>
    <dbReference type="NCBI Taxonomy" id="29563"/>
    <lineage>
        <taxon>Bacteria</taxon>
        <taxon>Bacillati</taxon>
        <taxon>Bacillota</taxon>
        <taxon>Clostridia</taxon>
        <taxon>Halanaerobiales</taxon>
        <taxon>Halanaerobiaceae</taxon>
        <taxon>Halanaerobium</taxon>
    </lineage>
</organism>
<dbReference type="PROSITE" id="PS51186">
    <property type="entry name" value="GNAT"/>
    <property type="match status" value="1"/>
</dbReference>
<gene>
    <name evidence="2" type="ORF">SAMN02983006_01983</name>
</gene>
<dbReference type="InterPro" id="IPR016181">
    <property type="entry name" value="Acyl_CoA_acyltransferase"/>
</dbReference>
<accession>A0A1I4KDW1</accession>
<dbReference type="Proteomes" id="UP000199006">
    <property type="component" value="Unassembled WGS sequence"/>
</dbReference>
<proteinExistence type="predicted"/>
<dbReference type="STRING" id="29563.SAMN02983006_01983"/>
<feature type="domain" description="N-acetyltransferase" evidence="1">
    <location>
        <begin position="1"/>
        <end position="156"/>
    </location>
</feature>
<evidence type="ECO:0000313" key="2">
    <source>
        <dbReference type="EMBL" id="SFL76859.1"/>
    </source>
</evidence>
<dbReference type="Pfam" id="PF00583">
    <property type="entry name" value="Acetyltransf_1"/>
    <property type="match status" value="1"/>
</dbReference>
<protein>
    <submittedName>
        <fullName evidence="2">Acetyltransferase (GNAT) family protein</fullName>
    </submittedName>
</protein>
<dbReference type="PANTHER" id="PTHR43305:SF1">
    <property type="entry name" value="FAMILY N-ACETYLTRANSFERASE, PUTATIVE (AFU_ORTHOLOGUE AFUA_2G01380)-RELATED"/>
    <property type="match status" value="1"/>
</dbReference>
<dbReference type="Gene3D" id="3.40.630.30">
    <property type="match status" value="1"/>
</dbReference>
<reference evidence="2 3" key="1">
    <citation type="submission" date="2016-10" db="EMBL/GenBank/DDBJ databases">
        <authorList>
            <person name="de Groot N.N."/>
        </authorList>
    </citation>
    <scope>NUCLEOTIDE SEQUENCE [LARGE SCALE GENOMIC DNA]</scope>
    <source>
        <strain evidence="2 3">ATCC 51327</strain>
    </source>
</reference>
<dbReference type="OrthoDB" id="67353at2"/>
<dbReference type="InterPro" id="IPR000182">
    <property type="entry name" value="GNAT_dom"/>
</dbReference>
<dbReference type="EMBL" id="FOTI01000030">
    <property type="protein sequence ID" value="SFL76859.1"/>
    <property type="molecule type" value="Genomic_DNA"/>
</dbReference>
<name>A0A1I4KDW1_9FIRM</name>
<sequence>MKIVELVEPDKKELAQIRKLFNEYVADLGVNLDFQDFQSELKELPGKYTPPTGALFAVKDDNNYCGCVALKALSEDICELKRLYVKPQCRGRALGRKLMGTALNKAVQLDYQFIRLDTLKSLTPALNLYHSFGFYEIDSYNGNPLSEAVFLEKKLSV</sequence>
<evidence type="ECO:0000259" key="1">
    <source>
        <dbReference type="PROSITE" id="PS51186"/>
    </source>
</evidence>
<dbReference type="InterPro" id="IPR052777">
    <property type="entry name" value="Acetyltransferase_Enz"/>
</dbReference>
<dbReference type="CDD" id="cd04301">
    <property type="entry name" value="NAT_SF"/>
    <property type="match status" value="1"/>
</dbReference>